<name>A0A9E8CUA9_9HYPH</name>
<proteinExistence type="predicted"/>
<dbReference type="CDD" id="cd00586">
    <property type="entry name" value="4HBT"/>
    <property type="match status" value="1"/>
</dbReference>
<dbReference type="Pfam" id="PF13279">
    <property type="entry name" value="4HBT_2"/>
    <property type="match status" value="1"/>
</dbReference>
<reference evidence="1" key="1">
    <citation type="submission" date="2022-08" db="EMBL/GenBank/DDBJ databases">
        <title>Complete Genome Sequences of 2 Bosea sp. soil isolates.</title>
        <authorList>
            <person name="Alvarez Arevalo M."/>
            <person name="Sterndorff E.B."/>
            <person name="Faurdal D."/>
            <person name="Joergensen T.S."/>
            <person name="Weber T."/>
        </authorList>
    </citation>
    <scope>NUCLEOTIDE SEQUENCE</scope>
    <source>
        <strain evidence="1">NBC_00436</strain>
        <plasmid evidence="1">pNBC436</plasmid>
    </source>
</reference>
<evidence type="ECO:0000313" key="1">
    <source>
        <dbReference type="EMBL" id="UZF90176.1"/>
    </source>
</evidence>
<sequence>MTMPYAFFPATEEIISDEPLVIRRVVRWGDCDPAGIAYTPRFLDYVVSAHEAFISLMLGGPIHTMKAAAGVDFPVRGVEIDFRSRLPLDSQFDMAVRLGEIRSRTFDLHITARIVVAEGKRRGPIAFVARISPITIDRASKAGVPLPEALRARLETYAAAHPHKSEDME</sequence>
<dbReference type="Gene3D" id="3.10.129.10">
    <property type="entry name" value="Hotdog Thioesterase"/>
    <property type="match status" value="1"/>
</dbReference>
<organism evidence="1">
    <name type="scientific">Bosea sp. NBC_00436</name>
    <dbReference type="NCBI Taxonomy" id="2969620"/>
    <lineage>
        <taxon>Bacteria</taxon>
        <taxon>Pseudomonadati</taxon>
        <taxon>Pseudomonadota</taxon>
        <taxon>Alphaproteobacteria</taxon>
        <taxon>Hyphomicrobiales</taxon>
        <taxon>Boseaceae</taxon>
        <taxon>Bosea</taxon>
    </lineage>
</organism>
<geneLocation type="plasmid" evidence="1">
    <name>pNBC436</name>
</geneLocation>
<protein>
    <submittedName>
        <fullName evidence="1">Acyl-CoA thioesterase</fullName>
    </submittedName>
</protein>
<gene>
    <name evidence="1" type="ORF">NWE54_26935</name>
</gene>
<dbReference type="InterPro" id="IPR029069">
    <property type="entry name" value="HotDog_dom_sf"/>
</dbReference>
<dbReference type="SUPFAM" id="SSF54637">
    <property type="entry name" value="Thioesterase/thiol ester dehydrase-isomerase"/>
    <property type="match status" value="1"/>
</dbReference>
<dbReference type="AlphaFoldDB" id="A0A9E8CUA9"/>
<accession>A0A9E8CUA9</accession>
<keyword evidence="1" id="KW-0614">Plasmid</keyword>
<dbReference type="EMBL" id="CP102775">
    <property type="protein sequence ID" value="UZF90176.1"/>
    <property type="molecule type" value="Genomic_DNA"/>
</dbReference>